<protein>
    <submittedName>
        <fullName evidence="1">Uncharacterized protein</fullName>
    </submittedName>
</protein>
<reference evidence="1" key="1">
    <citation type="submission" date="2024-02" db="EMBL/GenBank/DDBJ databases">
        <title>Metagenome Assembled Genome of Zalaria obscura JY119.</title>
        <authorList>
            <person name="Vighnesh L."/>
            <person name="Jagadeeshwari U."/>
            <person name="Venkata Ramana C."/>
            <person name="Sasikala C."/>
        </authorList>
    </citation>
    <scope>NUCLEOTIDE SEQUENCE</scope>
    <source>
        <strain evidence="1">JY119</strain>
    </source>
</reference>
<sequence>MTNSTTTPASRTRTATRRAAAAKTKLLGSGVNSLVVKLKVRVPTSLFPDCKDEGTTTATSPGHSEPEVAEPEPKPKPKKRGRPRKPSPSLKTMRRTEGHGQVLDEMIETFTEGYYTDLEHENLPKEVHVHEVLLVACGVQVVPLPKSLMTEEDYEAARILMDFSAKAHEEAEEAAEAAQILESMKLKENEKNSEGMSELISGGAEASGLTEEMATEYEYEEPKLAPDEPGTLTDLSLEENRKLMALGREKLMAKKMYGF</sequence>
<comment type="caution">
    <text evidence="1">The sequence shown here is derived from an EMBL/GenBank/DDBJ whole genome shotgun (WGS) entry which is preliminary data.</text>
</comment>
<dbReference type="Proteomes" id="UP001320706">
    <property type="component" value="Unassembled WGS sequence"/>
</dbReference>
<name>A0ACC3SFC3_9PEZI</name>
<keyword evidence="2" id="KW-1185">Reference proteome</keyword>
<accession>A0ACC3SFC3</accession>
<organism evidence="1 2">
    <name type="scientific">Zalaria obscura</name>
    <dbReference type="NCBI Taxonomy" id="2024903"/>
    <lineage>
        <taxon>Eukaryota</taxon>
        <taxon>Fungi</taxon>
        <taxon>Dikarya</taxon>
        <taxon>Ascomycota</taxon>
        <taxon>Pezizomycotina</taxon>
        <taxon>Dothideomycetes</taxon>
        <taxon>Dothideomycetidae</taxon>
        <taxon>Dothideales</taxon>
        <taxon>Zalariaceae</taxon>
        <taxon>Zalaria</taxon>
    </lineage>
</organism>
<dbReference type="EMBL" id="JAMKPW020000014">
    <property type="protein sequence ID" value="KAK8211332.1"/>
    <property type="molecule type" value="Genomic_DNA"/>
</dbReference>
<proteinExistence type="predicted"/>
<gene>
    <name evidence="1" type="ORF">M8818_003299</name>
</gene>
<evidence type="ECO:0000313" key="1">
    <source>
        <dbReference type="EMBL" id="KAK8211332.1"/>
    </source>
</evidence>
<evidence type="ECO:0000313" key="2">
    <source>
        <dbReference type="Proteomes" id="UP001320706"/>
    </source>
</evidence>